<keyword evidence="4" id="KW-1185">Reference proteome</keyword>
<dbReference type="Proteomes" id="UP000078555">
    <property type="component" value="Unassembled WGS sequence"/>
</dbReference>
<dbReference type="EMBL" id="FLRD01000108">
    <property type="protein sequence ID" value="SBT38564.1"/>
    <property type="molecule type" value="Genomic_DNA"/>
</dbReference>
<dbReference type="EMBL" id="FLRE01000144">
    <property type="protein sequence ID" value="SBT39207.1"/>
    <property type="molecule type" value="Genomic_DNA"/>
</dbReference>
<reference evidence="1" key="2">
    <citation type="submission" date="2016-05" db="EMBL/GenBank/DDBJ databases">
        <authorList>
            <person name="Lavstsen T."/>
            <person name="Jespersen J.S."/>
        </authorList>
    </citation>
    <scope>NUCLEOTIDE SEQUENCE [LARGE SCALE GENOMIC DNA]</scope>
</reference>
<protein>
    <submittedName>
        <fullName evidence="1">Uncharacterized protein</fullName>
    </submittedName>
</protein>
<reference evidence="3 4" key="1">
    <citation type="submission" date="2016-05" db="EMBL/GenBank/DDBJ databases">
        <authorList>
            <person name="Naeem Raeece"/>
        </authorList>
    </citation>
    <scope>NUCLEOTIDE SEQUENCE [LARGE SCALE GENOMIC DNA]</scope>
</reference>
<dbReference type="AlphaFoldDB" id="A0A1A8Z3Q4"/>
<proteinExistence type="predicted"/>
<dbReference type="Proteomes" id="UP000078550">
    <property type="component" value="Unassembled WGS sequence"/>
</dbReference>
<gene>
    <name evidence="1" type="ORF">POVWA1_038290</name>
    <name evidence="2" type="ORF">POVWA2_037260</name>
</gene>
<evidence type="ECO:0000313" key="3">
    <source>
        <dbReference type="Proteomes" id="UP000078550"/>
    </source>
</evidence>
<organism evidence="1 4">
    <name type="scientific">Plasmodium ovale wallikeri</name>
    <dbReference type="NCBI Taxonomy" id="864142"/>
    <lineage>
        <taxon>Eukaryota</taxon>
        <taxon>Sar</taxon>
        <taxon>Alveolata</taxon>
        <taxon>Apicomplexa</taxon>
        <taxon>Aconoidasida</taxon>
        <taxon>Haemosporida</taxon>
        <taxon>Plasmodiidae</taxon>
        <taxon>Plasmodium</taxon>
        <taxon>Plasmodium (Plasmodium)</taxon>
    </lineage>
</organism>
<evidence type="ECO:0000313" key="4">
    <source>
        <dbReference type="Proteomes" id="UP000078555"/>
    </source>
</evidence>
<name>A0A1A8Z3Q4_PLAOA</name>
<evidence type="ECO:0000313" key="1">
    <source>
        <dbReference type="EMBL" id="SBT38564.1"/>
    </source>
</evidence>
<sequence>MKWIIRTYAKAHLKVHVCRCTFAGARLHVHIYRCTFTGAHLQVHACKRVCGTRGGGCAKHAHAKCPNDPLNFVRKEKKKKKADVRTAETGAAE</sequence>
<evidence type="ECO:0000313" key="2">
    <source>
        <dbReference type="EMBL" id="SBT39207.1"/>
    </source>
</evidence>
<accession>A0A1A8Z3Q4</accession>